<dbReference type="PANTHER" id="PTHR46696:SF1">
    <property type="entry name" value="CYTOCHROME P450 YJIB-RELATED"/>
    <property type="match status" value="1"/>
</dbReference>
<evidence type="ECO:0000256" key="4">
    <source>
        <dbReference type="ARBA" id="ARBA00023002"/>
    </source>
</evidence>
<proteinExistence type="inferred from homology"/>
<dbReference type="GO" id="GO:0016705">
    <property type="term" value="F:oxidoreductase activity, acting on paired donors, with incorporation or reduction of molecular oxygen"/>
    <property type="evidence" value="ECO:0007669"/>
    <property type="project" value="InterPro"/>
</dbReference>
<comment type="caution">
    <text evidence="8">The sequence shown here is derived from an EMBL/GenBank/DDBJ whole genome shotgun (WGS) entry which is preliminary data.</text>
</comment>
<dbReference type="SUPFAM" id="SSF48264">
    <property type="entry name" value="Cytochrome P450"/>
    <property type="match status" value="1"/>
</dbReference>
<organism evidence="8 9">
    <name type="scientific">Polycladospora coralii</name>
    <dbReference type="NCBI Taxonomy" id="2771432"/>
    <lineage>
        <taxon>Bacteria</taxon>
        <taxon>Bacillati</taxon>
        <taxon>Bacillota</taxon>
        <taxon>Bacilli</taxon>
        <taxon>Bacillales</taxon>
        <taxon>Thermoactinomycetaceae</taxon>
        <taxon>Polycladospora</taxon>
    </lineage>
</organism>
<keyword evidence="3 7" id="KW-0479">Metal-binding</keyword>
<comment type="similarity">
    <text evidence="1 7">Belongs to the cytochrome P450 family.</text>
</comment>
<dbReference type="AlphaFoldDB" id="A0A926N725"/>
<accession>A0A926N725</accession>
<dbReference type="GO" id="GO:0020037">
    <property type="term" value="F:heme binding"/>
    <property type="evidence" value="ECO:0007669"/>
    <property type="project" value="InterPro"/>
</dbReference>
<sequence length="406" mass="46806">MPKLAFDFQSPEYQKNPYAVYEKLRTSDPVHAFTFEFFDQKAPAWLITRYNDCLQLLKDARLTTDYRQVMSEAEMKKFVQIDQFESFSNSMLNHDPPDHTRLRLLVHQAFTPRMVENLRFRIEEITQNLLDRMAQQKTCELIADYAYLLPITVISEMLGIPEQDRSQFRSWSKALIDTPSDPDGLQKMNASIQAFTSYIDDLIAERRSKPTHDLISALVQAEAEGEKLSEEELYSTIFLLIIAGHETTVNLIGNGILALLQHPEQLDRLKQHPEIIQSTIEELLRYTNPVQVTEQRWVKEDMMWGEKQFKQGDLIVLAIASANYDPEIFYQPNRLDITRTPNKHLAFGYGIHTCLGAPLARLEGQIAISALLKRFPNLTFNQNAEIKWRPSMGLRGLVALPVSLFD</sequence>
<evidence type="ECO:0000256" key="7">
    <source>
        <dbReference type="RuleBase" id="RU000461"/>
    </source>
</evidence>
<evidence type="ECO:0000313" key="9">
    <source>
        <dbReference type="Proteomes" id="UP000661691"/>
    </source>
</evidence>
<dbReference type="PROSITE" id="PS00086">
    <property type="entry name" value="CYTOCHROME_P450"/>
    <property type="match status" value="1"/>
</dbReference>
<dbReference type="FunFam" id="1.10.630.10:FF:000018">
    <property type="entry name" value="Cytochrome P450 monooxygenase"/>
    <property type="match status" value="1"/>
</dbReference>
<dbReference type="Pfam" id="PF00067">
    <property type="entry name" value="p450"/>
    <property type="match status" value="1"/>
</dbReference>
<reference evidence="8" key="1">
    <citation type="submission" date="2020-09" db="EMBL/GenBank/DDBJ databases">
        <title>A novel bacterium of genus Hazenella, isolated from South China Sea.</title>
        <authorList>
            <person name="Huang H."/>
            <person name="Mo K."/>
            <person name="Hu Y."/>
        </authorList>
    </citation>
    <scope>NUCLEOTIDE SEQUENCE</scope>
    <source>
        <strain evidence="8">IB182357</strain>
    </source>
</reference>
<keyword evidence="6 7" id="KW-0503">Monooxygenase</keyword>
<dbReference type="Proteomes" id="UP000661691">
    <property type="component" value="Unassembled WGS sequence"/>
</dbReference>
<keyword evidence="2 7" id="KW-0349">Heme</keyword>
<dbReference type="GO" id="GO:0004497">
    <property type="term" value="F:monooxygenase activity"/>
    <property type="evidence" value="ECO:0007669"/>
    <property type="project" value="UniProtKB-KW"/>
</dbReference>
<dbReference type="CDD" id="cd11029">
    <property type="entry name" value="CYP107-like"/>
    <property type="match status" value="1"/>
</dbReference>
<evidence type="ECO:0000256" key="2">
    <source>
        <dbReference type="ARBA" id="ARBA00022617"/>
    </source>
</evidence>
<dbReference type="PANTHER" id="PTHR46696">
    <property type="entry name" value="P450, PUTATIVE (EUROFUNG)-RELATED"/>
    <property type="match status" value="1"/>
</dbReference>
<dbReference type="InterPro" id="IPR017972">
    <property type="entry name" value="Cyt_P450_CS"/>
</dbReference>
<dbReference type="RefSeq" id="WP_191139798.1">
    <property type="nucleotide sequence ID" value="NZ_JACXAG020000004.1"/>
</dbReference>
<keyword evidence="4 7" id="KW-0560">Oxidoreductase</keyword>
<dbReference type="InterPro" id="IPR002397">
    <property type="entry name" value="Cyt_P450_B"/>
</dbReference>
<keyword evidence="9" id="KW-1185">Reference proteome</keyword>
<evidence type="ECO:0000313" key="8">
    <source>
        <dbReference type="EMBL" id="MBD1373016.1"/>
    </source>
</evidence>
<name>A0A926N725_9BACL</name>
<dbReference type="PRINTS" id="PR00359">
    <property type="entry name" value="BP450"/>
</dbReference>
<dbReference type="PRINTS" id="PR00385">
    <property type="entry name" value="P450"/>
</dbReference>
<gene>
    <name evidence="8" type="ORF">IC620_11680</name>
</gene>
<protein>
    <submittedName>
        <fullName evidence="8">Cytochrome P450</fullName>
    </submittedName>
</protein>
<evidence type="ECO:0000256" key="1">
    <source>
        <dbReference type="ARBA" id="ARBA00010617"/>
    </source>
</evidence>
<evidence type="ECO:0000256" key="3">
    <source>
        <dbReference type="ARBA" id="ARBA00022723"/>
    </source>
</evidence>
<dbReference type="GO" id="GO:0005506">
    <property type="term" value="F:iron ion binding"/>
    <property type="evidence" value="ECO:0007669"/>
    <property type="project" value="InterPro"/>
</dbReference>
<evidence type="ECO:0000256" key="5">
    <source>
        <dbReference type="ARBA" id="ARBA00023004"/>
    </source>
</evidence>
<dbReference type="InterPro" id="IPR036396">
    <property type="entry name" value="Cyt_P450_sf"/>
</dbReference>
<dbReference type="Gene3D" id="1.10.630.10">
    <property type="entry name" value="Cytochrome P450"/>
    <property type="match status" value="1"/>
</dbReference>
<keyword evidence="5 7" id="KW-0408">Iron</keyword>
<dbReference type="InterPro" id="IPR001128">
    <property type="entry name" value="Cyt_P450"/>
</dbReference>
<evidence type="ECO:0000256" key="6">
    <source>
        <dbReference type="ARBA" id="ARBA00023033"/>
    </source>
</evidence>
<dbReference type="EMBL" id="JACXAH010000015">
    <property type="protein sequence ID" value="MBD1373016.1"/>
    <property type="molecule type" value="Genomic_DNA"/>
</dbReference>